<evidence type="ECO:0000313" key="7">
    <source>
        <dbReference type="Proteomes" id="UP001464923"/>
    </source>
</evidence>
<evidence type="ECO:0000259" key="5">
    <source>
        <dbReference type="PROSITE" id="PS50977"/>
    </source>
</evidence>
<feature type="domain" description="HTH tetR-type" evidence="5">
    <location>
        <begin position="13"/>
        <end position="73"/>
    </location>
</feature>
<keyword evidence="2 4" id="KW-0238">DNA-binding</keyword>
<keyword evidence="3" id="KW-0804">Transcription</keyword>
<dbReference type="RefSeq" id="WP_345651332.1">
    <property type="nucleotide sequence ID" value="NZ_BAABLY010000077.1"/>
</dbReference>
<dbReference type="PROSITE" id="PS50977">
    <property type="entry name" value="HTH_TETR_2"/>
    <property type="match status" value="1"/>
</dbReference>
<gene>
    <name evidence="6" type="ORF">WHI96_21335</name>
</gene>
<dbReference type="SUPFAM" id="SSF46689">
    <property type="entry name" value="Homeodomain-like"/>
    <property type="match status" value="1"/>
</dbReference>
<sequence>MSTTEERRRRRAERTRREIVEAAAVLFERHGLMRTTVEQIAEHADVSPATVYSVAGGKAGVLTALVDEFHAGAQEVEVEEILARCTSTAEIVSVLGETCASVPTYHRTLHIFFSAAPHDELAGGALDRATGWFRPIVRRFAERVAELDPAADAAAVADVLWFFFGWGAWENMLLDHPDWPLEQRRDWLVAYATAALGR</sequence>
<dbReference type="InterPro" id="IPR050109">
    <property type="entry name" value="HTH-type_TetR-like_transc_reg"/>
</dbReference>
<dbReference type="EMBL" id="JBEDNP010000014">
    <property type="protein sequence ID" value="MEQ3541364.1"/>
    <property type="molecule type" value="Genomic_DNA"/>
</dbReference>
<dbReference type="Gene3D" id="1.10.357.10">
    <property type="entry name" value="Tetracycline Repressor, domain 2"/>
    <property type="match status" value="1"/>
</dbReference>
<dbReference type="InterPro" id="IPR009057">
    <property type="entry name" value="Homeodomain-like_sf"/>
</dbReference>
<keyword evidence="1" id="KW-0805">Transcription regulation</keyword>
<dbReference type="Pfam" id="PF00440">
    <property type="entry name" value="TetR_N"/>
    <property type="match status" value="1"/>
</dbReference>
<reference evidence="6 7" key="1">
    <citation type="submission" date="2024-03" db="EMBL/GenBank/DDBJ databases">
        <title>Draft genome sequence of Pseudonocardia tropica JCM 19149.</title>
        <authorList>
            <person name="Butdee W."/>
            <person name="Duangmal K."/>
        </authorList>
    </citation>
    <scope>NUCLEOTIDE SEQUENCE [LARGE SCALE GENOMIC DNA]</scope>
    <source>
        <strain evidence="6 7">JCM 19149</strain>
    </source>
</reference>
<evidence type="ECO:0000256" key="4">
    <source>
        <dbReference type="PROSITE-ProRule" id="PRU00335"/>
    </source>
</evidence>
<comment type="caution">
    <text evidence="6">The sequence shown here is derived from an EMBL/GenBank/DDBJ whole genome shotgun (WGS) entry which is preliminary data.</text>
</comment>
<dbReference type="InterPro" id="IPR001647">
    <property type="entry name" value="HTH_TetR"/>
</dbReference>
<evidence type="ECO:0000256" key="3">
    <source>
        <dbReference type="ARBA" id="ARBA00023163"/>
    </source>
</evidence>
<protein>
    <submittedName>
        <fullName evidence="6">TetR/AcrR family transcriptional regulator</fullName>
    </submittedName>
</protein>
<keyword evidence="7" id="KW-1185">Reference proteome</keyword>
<dbReference type="Proteomes" id="UP001464923">
    <property type="component" value="Unassembled WGS sequence"/>
</dbReference>
<name>A0ABV1K0K6_9PSEU</name>
<proteinExistence type="predicted"/>
<feature type="DNA-binding region" description="H-T-H motif" evidence="4">
    <location>
        <begin position="36"/>
        <end position="55"/>
    </location>
</feature>
<evidence type="ECO:0000313" key="6">
    <source>
        <dbReference type="EMBL" id="MEQ3541364.1"/>
    </source>
</evidence>
<dbReference type="PANTHER" id="PTHR30055:SF234">
    <property type="entry name" value="HTH-TYPE TRANSCRIPTIONAL REGULATOR BETI"/>
    <property type="match status" value="1"/>
</dbReference>
<evidence type="ECO:0000256" key="1">
    <source>
        <dbReference type="ARBA" id="ARBA00023015"/>
    </source>
</evidence>
<evidence type="ECO:0000256" key="2">
    <source>
        <dbReference type="ARBA" id="ARBA00023125"/>
    </source>
</evidence>
<organism evidence="6 7">
    <name type="scientific">Pseudonocardia tropica</name>
    <dbReference type="NCBI Taxonomy" id="681289"/>
    <lineage>
        <taxon>Bacteria</taxon>
        <taxon>Bacillati</taxon>
        <taxon>Actinomycetota</taxon>
        <taxon>Actinomycetes</taxon>
        <taxon>Pseudonocardiales</taxon>
        <taxon>Pseudonocardiaceae</taxon>
        <taxon>Pseudonocardia</taxon>
    </lineage>
</organism>
<dbReference type="PANTHER" id="PTHR30055">
    <property type="entry name" value="HTH-TYPE TRANSCRIPTIONAL REGULATOR RUTR"/>
    <property type="match status" value="1"/>
</dbReference>
<accession>A0ABV1K0K6</accession>